<protein>
    <recommendedName>
        <fullName evidence="1">DUF4440 domain-containing protein</fullName>
    </recommendedName>
</protein>
<dbReference type="AlphaFoldDB" id="A0A3S0YIN2"/>
<accession>A0A3S0YIN2</accession>
<dbReference type="InterPro" id="IPR032710">
    <property type="entry name" value="NTF2-like_dom_sf"/>
</dbReference>
<evidence type="ECO:0000259" key="1">
    <source>
        <dbReference type="Pfam" id="PF14534"/>
    </source>
</evidence>
<dbReference type="Proteomes" id="UP000268857">
    <property type="component" value="Unassembled WGS sequence"/>
</dbReference>
<reference evidence="2 3" key="1">
    <citation type="journal article" date="2019" name="Genome Biol. Evol.">
        <title>Day and night: Metabolic profiles and evolutionary relationships of six axenic non-marine cyanobacteria.</title>
        <authorList>
            <person name="Will S.E."/>
            <person name="Henke P."/>
            <person name="Boedeker C."/>
            <person name="Huang S."/>
            <person name="Brinkmann H."/>
            <person name="Rohde M."/>
            <person name="Jarek M."/>
            <person name="Friedl T."/>
            <person name="Seufert S."/>
            <person name="Schumacher M."/>
            <person name="Overmann J."/>
            <person name="Neumann-Schaal M."/>
            <person name="Petersen J."/>
        </authorList>
    </citation>
    <scope>NUCLEOTIDE SEQUENCE [LARGE SCALE GENOMIC DNA]</scope>
    <source>
        <strain evidence="2 3">PCC 6912</strain>
    </source>
</reference>
<organism evidence="2 3">
    <name type="scientific">Chlorogloeopsis fritschii PCC 6912</name>
    <dbReference type="NCBI Taxonomy" id="211165"/>
    <lineage>
        <taxon>Bacteria</taxon>
        <taxon>Bacillati</taxon>
        <taxon>Cyanobacteriota</taxon>
        <taxon>Cyanophyceae</taxon>
        <taxon>Nostocales</taxon>
        <taxon>Chlorogloeopsidaceae</taxon>
        <taxon>Chlorogloeopsis</taxon>
    </lineage>
</organism>
<dbReference type="EMBL" id="RSCJ01000002">
    <property type="protein sequence ID" value="RUR85707.1"/>
    <property type="molecule type" value="Genomic_DNA"/>
</dbReference>
<proteinExistence type="predicted"/>
<evidence type="ECO:0000313" key="2">
    <source>
        <dbReference type="EMBL" id="RUR85707.1"/>
    </source>
</evidence>
<evidence type="ECO:0000313" key="3">
    <source>
        <dbReference type="Proteomes" id="UP000268857"/>
    </source>
</evidence>
<dbReference type="Gene3D" id="3.10.450.50">
    <property type="match status" value="1"/>
</dbReference>
<gene>
    <name evidence="2" type="ORF">PCC6912_05320</name>
</gene>
<dbReference type="OrthoDB" id="121974at2"/>
<comment type="caution">
    <text evidence="2">The sequence shown here is derived from an EMBL/GenBank/DDBJ whole genome shotgun (WGS) entry which is preliminary data.</text>
</comment>
<dbReference type="InterPro" id="IPR027843">
    <property type="entry name" value="DUF4440"/>
</dbReference>
<name>A0A3S0YIN2_CHLFR</name>
<feature type="domain" description="DUF4440" evidence="1">
    <location>
        <begin position="7"/>
        <end position="110"/>
    </location>
</feature>
<dbReference type="SUPFAM" id="SSF54427">
    <property type="entry name" value="NTF2-like"/>
    <property type="match status" value="1"/>
</dbReference>
<keyword evidence="3" id="KW-1185">Reference proteome</keyword>
<dbReference type="Pfam" id="PF14534">
    <property type="entry name" value="DUF4440"/>
    <property type="match status" value="1"/>
</dbReference>
<sequence length="118" mass="13341">MDLKETLMALEEKFWQASSAANVGLIQSYLTNDALTVGTFGVLDKRTTIEVNKDQPPFLFWHIENEPQVLQLTEDSAVIIYTATAQRQGRDQFTVVISSTYVNRGGLWKLAFHHQTPV</sequence>
<dbReference type="RefSeq" id="WP_016878126.1">
    <property type="nucleotide sequence ID" value="NZ_AJLN01000141.1"/>
</dbReference>